<name>A0A3B0MZ56_9RHOB</name>
<evidence type="ECO:0000313" key="1">
    <source>
        <dbReference type="EMBL" id="SUZ34014.1"/>
    </source>
</evidence>
<dbReference type="EMBL" id="UIHC01000107">
    <property type="protein sequence ID" value="SUZ34014.1"/>
    <property type="molecule type" value="Genomic_DNA"/>
</dbReference>
<dbReference type="AlphaFoldDB" id="A0A3B0MZ56"/>
<evidence type="ECO:0000313" key="2">
    <source>
        <dbReference type="Proteomes" id="UP000272908"/>
    </source>
</evidence>
<sequence>MVQDTAVGRPLRAALVVGRATGGLPARGFFEKAQALGHDVSDAVGFHRAQLSACFGPVAG</sequence>
<proteinExistence type="predicted"/>
<protein>
    <submittedName>
        <fullName evidence="1">Uncharacterized protein</fullName>
    </submittedName>
</protein>
<dbReference type="Proteomes" id="UP000272908">
    <property type="component" value="Unassembled WGS sequence"/>
</dbReference>
<accession>A0A3B0MZ56</accession>
<keyword evidence="2" id="KW-1185">Reference proteome</keyword>
<organism evidence="1 2">
    <name type="scientific">Roseinatronobacter ekhonensis</name>
    <dbReference type="NCBI Taxonomy" id="254356"/>
    <lineage>
        <taxon>Bacteria</taxon>
        <taxon>Pseudomonadati</taxon>
        <taxon>Pseudomonadota</taxon>
        <taxon>Alphaproteobacteria</taxon>
        <taxon>Rhodobacterales</taxon>
        <taxon>Paracoccaceae</taxon>
        <taxon>Roseinatronobacter</taxon>
    </lineage>
</organism>
<reference evidence="2" key="1">
    <citation type="submission" date="2018-08" db="EMBL/GenBank/DDBJ databases">
        <authorList>
            <person name="Rodrigo-Torres L."/>
            <person name="Arahal R. D."/>
            <person name="Lucena T."/>
        </authorList>
    </citation>
    <scope>NUCLEOTIDE SEQUENCE [LARGE SCALE GENOMIC DNA]</scope>
    <source>
        <strain evidence="2">CECT 7235</strain>
    </source>
</reference>
<gene>
    <name evidence="1" type="ORF">ROE7235_03795</name>
</gene>
<dbReference type="RefSeq" id="WP_121097480.1">
    <property type="nucleotide sequence ID" value="NZ_UIHC01000107.1"/>
</dbReference>
<dbReference type="OrthoDB" id="14198at2"/>